<dbReference type="Proteomes" id="UP000476176">
    <property type="component" value="Unassembled WGS sequence"/>
</dbReference>
<evidence type="ECO:0000313" key="13">
    <source>
        <dbReference type="Proteomes" id="UP000437068"/>
    </source>
</evidence>
<dbReference type="Proteomes" id="UP000433483">
    <property type="component" value="Unassembled WGS sequence"/>
</dbReference>
<evidence type="ECO:0000313" key="8">
    <source>
        <dbReference type="EMBL" id="KAE9175418.1"/>
    </source>
</evidence>
<proteinExistence type="predicted"/>
<organism evidence="2 17">
    <name type="scientific">Phytophthora fragariae</name>
    <dbReference type="NCBI Taxonomy" id="53985"/>
    <lineage>
        <taxon>Eukaryota</taxon>
        <taxon>Sar</taxon>
        <taxon>Stramenopiles</taxon>
        <taxon>Oomycota</taxon>
        <taxon>Peronosporomycetes</taxon>
        <taxon>Peronosporales</taxon>
        <taxon>Peronosporaceae</taxon>
        <taxon>Phytophthora</taxon>
    </lineage>
</organism>
<evidence type="ECO:0000313" key="4">
    <source>
        <dbReference type="EMBL" id="KAE9066308.1"/>
    </source>
</evidence>
<dbReference type="EMBL" id="QXGD01003667">
    <property type="protein sequence ID" value="KAE9175418.1"/>
    <property type="molecule type" value="Genomic_DNA"/>
</dbReference>
<evidence type="ECO:0000313" key="11">
    <source>
        <dbReference type="Proteomes" id="UP000429523"/>
    </source>
</evidence>
<dbReference type="EMBL" id="QXGC01004070">
    <property type="protein sequence ID" value="KAE9171383.1"/>
    <property type="molecule type" value="Genomic_DNA"/>
</dbReference>
<evidence type="ECO:0000313" key="6">
    <source>
        <dbReference type="EMBL" id="KAE9168409.1"/>
    </source>
</evidence>
<dbReference type="EMBL" id="QXFZ01003971">
    <property type="protein sequence ID" value="KAE9066308.1"/>
    <property type="molecule type" value="Genomic_DNA"/>
</dbReference>
<evidence type="ECO:0000313" key="16">
    <source>
        <dbReference type="Proteomes" id="UP000441208"/>
    </source>
</evidence>
<dbReference type="EMBL" id="QXGB01003907">
    <property type="protein sequence ID" value="KAE9168409.1"/>
    <property type="molecule type" value="Genomic_DNA"/>
</dbReference>
<evidence type="ECO:0000313" key="1">
    <source>
        <dbReference type="EMBL" id="KAE8920523.1"/>
    </source>
</evidence>
<evidence type="ECO:0000313" key="14">
    <source>
        <dbReference type="Proteomes" id="UP000440367"/>
    </source>
</evidence>
<dbReference type="EMBL" id="QXFX01004032">
    <property type="protein sequence ID" value="KAE9065789.1"/>
    <property type="molecule type" value="Genomic_DNA"/>
</dbReference>
<dbReference type="EMBL" id="QXGF01003964">
    <property type="protein sequence ID" value="KAE8920523.1"/>
    <property type="molecule type" value="Genomic_DNA"/>
</dbReference>
<accession>A0A6A3HDY2</accession>
<evidence type="ECO:0000313" key="18">
    <source>
        <dbReference type="Proteomes" id="UP000476176"/>
    </source>
</evidence>
<evidence type="ECO:0000313" key="9">
    <source>
        <dbReference type="EMBL" id="KAE9274452.1"/>
    </source>
</evidence>
<name>A0A6A3HDY2_9STRA</name>
<dbReference type="Proteomes" id="UP000437068">
    <property type="component" value="Unassembled WGS sequence"/>
</dbReference>
<dbReference type="EMBL" id="QXFY01004119">
    <property type="protein sequence ID" value="KAE9279624.1"/>
    <property type="molecule type" value="Genomic_DNA"/>
</dbReference>
<evidence type="ECO:0000313" key="19">
    <source>
        <dbReference type="Proteomes" id="UP000486351"/>
    </source>
</evidence>
<dbReference type="Proteomes" id="UP000486351">
    <property type="component" value="Unassembled WGS sequence"/>
</dbReference>
<dbReference type="Proteomes" id="UP000440367">
    <property type="component" value="Unassembled WGS sequence"/>
</dbReference>
<evidence type="ECO:0000313" key="17">
    <source>
        <dbReference type="Proteomes" id="UP000460718"/>
    </source>
</evidence>
<dbReference type="EMBL" id="QXGE01003562">
    <property type="protein sequence ID" value="KAE9274452.1"/>
    <property type="molecule type" value="Genomic_DNA"/>
</dbReference>
<dbReference type="Proteomes" id="UP000488956">
    <property type="component" value="Unassembled WGS sequence"/>
</dbReference>
<protein>
    <submittedName>
        <fullName evidence="2">Uncharacterized protein</fullName>
    </submittedName>
</protein>
<evidence type="ECO:0000313" key="7">
    <source>
        <dbReference type="EMBL" id="KAE9171383.1"/>
    </source>
</evidence>
<dbReference type="Proteomes" id="UP000441208">
    <property type="component" value="Unassembled WGS sequence"/>
</dbReference>
<dbReference type="EMBL" id="QXGA01003918">
    <property type="protein sequence ID" value="KAE9077983.1"/>
    <property type="molecule type" value="Genomic_DNA"/>
</dbReference>
<dbReference type="Proteomes" id="UP000460718">
    <property type="component" value="Unassembled WGS sequence"/>
</dbReference>
<dbReference type="OrthoDB" id="117961at2759"/>
<sequence length="102" mass="11102">MNDASALGGETGISLKHTIFPHLSLFEWEALHHLAAVSGDGVIKALLTASTEEQQRLVAQEFMARELADLPQRATTPTLTKNKTDIVKLHVSRCSGESKSFT</sequence>
<reference evidence="17 18" key="1">
    <citation type="submission" date="2018-09" db="EMBL/GenBank/DDBJ databases">
        <title>Genomic investigation of the strawberry pathogen Phytophthora fragariae indicates pathogenicity is determined by transcriptional variation in three key races.</title>
        <authorList>
            <person name="Adams T.M."/>
            <person name="Armitage A.D."/>
            <person name="Sobczyk M.K."/>
            <person name="Bates H.J."/>
            <person name="Dunwell J.M."/>
            <person name="Nellist C.F."/>
            <person name="Harrison R.J."/>
        </authorList>
    </citation>
    <scope>NUCLEOTIDE SEQUENCE [LARGE SCALE GENOMIC DNA]</scope>
    <source>
        <strain evidence="9 13">A4</strain>
        <strain evidence="8 14">BC-1</strain>
        <strain evidence="7 18">BC-23</strain>
        <strain evidence="6 12">NOV-27</strain>
        <strain evidence="5 15">NOV-5</strain>
        <strain evidence="4 16">NOV-71</strain>
        <strain evidence="10 19">NOV-77</strain>
        <strain evidence="1 11">NOV-9</strain>
        <strain evidence="3 20">ONT-3</strain>
        <strain evidence="2 17">SCRP245</strain>
    </source>
</reference>
<evidence type="ECO:0000313" key="10">
    <source>
        <dbReference type="EMBL" id="KAE9279624.1"/>
    </source>
</evidence>
<evidence type="ECO:0000313" key="2">
    <source>
        <dbReference type="EMBL" id="KAE8967125.1"/>
    </source>
</evidence>
<dbReference type="AlphaFoldDB" id="A0A6A3HDY2"/>
<evidence type="ECO:0000313" key="5">
    <source>
        <dbReference type="EMBL" id="KAE9077983.1"/>
    </source>
</evidence>
<dbReference type="Proteomes" id="UP000429523">
    <property type="component" value="Unassembled WGS sequence"/>
</dbReference>
<evidence type="ECO:0000313" key="12">
    <source>
        <dbReference type="Proteomes" id="UP000433483"/>
    </source>
</evidence>
<gene>
    <name evidence="9" type="ORF">PF001_g27056</name>
    <name evidence="8" type="ORF">PF002_g28795</name>
    <name evidence="7" type="ORF">PF004_g27586</name>
    <name evidence="6" type="ORF">PF005_g28390</name>
    <name evidence="5" type="ORF">PF006_g27807</name>
    <name evidence="4" type="ORF">PF007_g28522</name>
    <name evidence="10" type="ORF">PF008_g28314</name>
    <name evidence="1" type="ORF">PF009_g29183</name>
    <name evidence="3" type="ORF">PF010_g28064</name>
    <name evidence="2" type="ORF">PF011_g27673</name>
</gene>
<comment type="caution">
    <text evidence="2">The sequence shown here is derived from an EMBL/GenBank/DDBJ whole genome shotgun (WGS) entry which is preliminary data.</text>
</comment>
<keyword evidence="12" id="KW-1185">Reference proteome</keyword>
<evidence type="ECO:0000313" key="15">
    <source>
        <dbReference type="Proteomes" id="UP000440732"/>
    </source>
</evidence>
<evidence type="ECO:0000313" key="3">
    <source>
        <dbReference type="EMBL" id="KAE9065789.1"/>
    </source>
</evidence>
<dbReference type="Proteomes" id="UP000440732">
    <property type="component" value="Unassembled WGS sequence"/>
</dbReference>
<dbReference type="EMBL" id="QXFW01004121">
    <property type="protein sequence ID" value="KAE8967125.1"/>
    <property type="molecule type" value="Genomic_DNA"/>
</dbReference>
<evidence type="ECO:0000313" key="20">
    <source>
        <dbReference type="Proteomes" id="UP000488956"/>
    </source>
</evidence>